<accession>A0ABS2NQF6</accession>
<dbReference type="RefSeq" id="WP_204401787.1">
    <property type="nucleotide sequence ID" value="NZ_JAFBEE010000008.1"/>
</dbReference>
<dbReference type="Proteomes" id="UP001314796">
    <property type="component" value="Unassembled WGS sequence"/>
</dbReference>
<gene>
    <name evidence="3" type="ORF">JOC73_001594</name>
</gene>
<dbReference type="GO" id="GO:0016779">
    <property type="term" value="F:nucleotidyltransferase activity"/>
    <property type="evidence" value="ECO:0007669"/>
    <property type="project" value="UniProtKB-KW"/>
</dbReference>
<dbReference type="Gene3D" id="3.90.550.10">
    <property type="entry name" value="Spore Coat Polysaccharide Biosynthesis Protein SpsA, Chain A"/>
    <property type="match status" value="1"/>
</dbReference>
<dbReference type="SUPFAM" id="SSF53448">
    <property type="entry name" value="Nucleotide-diphospho-sugar transferases"/>
    <property type="match status" value="1"/>
</dbReference>
<name>A0ABS2NQF6_9FIRM</name>
<keyword evidence="4" id="KW-1185">Reference proteome</keyword>
<dbReference type="PANTHER" id="PTHR19136:SF81">
    <property type="entry name" value="MOLYBDENUM COFACTOR GUANYLYLTRANSFERASE"/>
    <property type="match status" value="1"/>
</dbReference>
<sequence length="245" mass="27363">MHAVILAGGNQGKSSNTFGSIKALCDFKGIPMIKYVINALRESGHIDKIMVIGDQGKLKKIIGDDADVLTQEEESMIDNLIVATNYFANEDRLLVSTCDIPLLKGEMIADFIEAGLKENKELIYPIVERNICEGAFPDVKRTFVTLKEGAFTGGNLVLLDPKAMGKIEAISRMMVENRKNPVKMSRLLGWKFLLLLLLKRLTIEDIENHIEKTFNIKAKAMINLNPEVGNDVDRLEDVAILEKYL</sequence>
<dbReference type="InterPro" id="IPR025877">
    <property type="entry name" value="MobA-like_NTP_Trfase"/>
</dbReference>
<evidence type="ECO:0000313" key="3">
    <source>
        <dbReference type="EMBL" id="MBM7615032.1"/>
    </source>
</evidence>
<protein>
    <submittedName>
        <fullName evidence="3">GTP:adenosylcobinamide-phosphate guanylyltransferase</fullName>
    </submittedName>
</protein>
<dbReference type="InterPro" id="IPR029044">
    <property type="entry name" value="Nucleotide-diphossugar_trans"/>
</dbReference>
<feature type="domain" description="MobA-like NTP transferase" evidence="2">
    <location>
        <begin position="3"/>
        <end position="130"/>
    </location>
</feature>
<organism evidence="3 4">
    <name type="scientific">Alkaliphilus hydrothermalis</name>
    <dbReference type="NCBI Taxonomy" id="1482730"/>
    <lineage>
        <taxon>Bacteria</taxon>
        <taxon>Bacillati</taxon>
        <taxon>Bacillota</taxon>
        <taxon>Clostridia</taxon>
        <taxon>Peptostreptococcales</taxon>
        <taxon>Natronincolaceae</taxon>
        <taxon>Alkaliphilus</taxon>
    </lineage>
</organism>
<evidence type="ECO:0000256" key="1">
    <source>
        <dbReference type="ARBA" id="ARBA00022679"/>
    </source>
</evidence>
<proteinExistence type="predicted"/>
<evidence type="ECO:0000313" key="4">
    <source>
        <dbReference type="Proteomes" id="UP001314796"/>
    </source>
</evidence>
<dbReference type="PANTHER" id="PTHR19136">
    <property type="entry name" value="MOLYBDENUM COFACTOR GUANYLYLTRANSFERASE"/>
    <property type="match status" value="1"/>
</dbReference>
<dbReference type="Pfam" id="PF12804">
    <property type="entry name" value="NTP_transf_3"/>
    <property type="match status" value="1"/>
</dbReference>
<keyword evidence="1" id="KW-0808">Transferase</keyword>
<comment type="caution">
    <text evidence="3">The sequence shown here is derived from an EMBL/GenBank/DDBJ whole genome shotgun (WGS) entry which is preliminary data.</text>
</comment>
<evidence type="ECO:0000259" key="2">
    <source>
        <dbReference type="Pfam" id="PF12804"/>
    </source>
</evidence>
<dbReference type="EMBL" id="JAFBEE010000008">
    <property type="protein sequence ID" value="MBM7615032.1"/>
    <property type="molecule type" value="Genomic_DNA"/>
</dbReference>
<reference evidence="3 4" key="1">
    <citation type="submission" date="2021-01" db="EMBL/GenBank/DDBJ databases">
        <title>Genomic Encyclopedia of Type Strains, Phase IV (KMG-IV): sequencing the most valuable type-strain genomes for metagenomic binning, comparative biology and taxonomic classification.</title>
        <authorList>
            <person name="Goeker M."/>
        </authorList>
    </citation>
    <scope>NUCLEOTIDE SEQUENCE [LARGE SCALE GENOMIC DNA]</scope>
    <source>
        <strain evidence="3 4">DSM 25890</strain>
    </source>
</reference>
<keyword evidence="3" id="KW-0548">Nucleotidyltransferase</keyword>